<dbReference type="OrthoDB" id="99548at2759"/>
<proteinExistence type="predicted"/>
<gene>
    <name evidence="1" type="ORF">H257_08479</name>
</gene>
<dbReference type="STRING" id="112090.W4GF31"/>
<organism evidence="1">
    <name type="scientific">Aphanomyces astaci</name>
    <name type="common">Crayfish plague agent</name>
    <dbReference type="NCBI Taxonomy" id="112090"/>
    <lineage>
        <taxon>Eukaryota</taxon>
        <taxon>Sar</taxon>
        <taxon>Stramenopiles</taxon>
        <taxon>Oomycota</taxon>
        <taxon>Saprolegniomycetes</taxon>
        <taxon>Saprolegniales</taxon>
        <taxon>Verrucalvaceae</taxon>
        <taxon>Aphanomyces</taxon>
    </lineage>
</organism>
<dbReference type="VEuPathDB" id="FungiDB:H257_08479"/>
<sequence length="318" mass="35079">MRVAGQFTDHERRRFKCYSHVQVAQQRGLDVGPVAVAALSNMVVTSNARQAMSSSTLSTPPLHECFFDVDVAAAASLLDVHPSLDIILYTFKSYLVLDGAIVGWAQSSPFTITVDAPDAMIPPSSVTIGSEPVLSLFAFCDCTGRFFSSNYLRTNKSCGRKEMRCFPHCCPQHMPHNSCNVPLHVRLHSADSQLSLVARVELLTSTLRIGDVVSVEAIQHDTNWITGSEVAHDDTGAIYVFRATQQLGDRHVMMGWPYDWASTSSHASREHLHVWTAYALAIGGNHEGMPTTKMQVVGVLTSPAFTVVSYRRRRKNEN</sequence>
<reference evidence="1" key="1">
    <citation type="submission" date="2013-12" db="EMBL/GenBank/DDBJ databases">
        <title>The Genome Sequence of Aphanomyces astaci APO3.</title>
        <authorList>
            <consortium name="The Broad Institute Genomics Platform"/>
            <person name="Russ C."/>
            <person name="Tyler B."/>
            <person name="van West P."/>
            <person name="Dieguez-Uribeondo J."/>
            <person name="Young S.K."/>
            <person name="Zeng Q."/>
            <person name="Gargeya S."/>
            <person name="Fitzgerald M."/>
            <person name="Abouelleil A."/>
            <person name="Alvarado L."/>
            <person name="Chapman S.B."/>
            <person name="Gainer-Dewar J."/>
            <person name="Goldberg J."/>
            <person name="Griggs A."/>
            <person name="Gujja S."/>
            <person name="Hansen M."/>
            <person name="Howarth C."/>
            <person name="Imamovic A."/>
            <person name="Ireland A."/>
            <person name="Larimer J."/>
            <person name="McCowan C."/>
            <person name="Murphy C."/>
            <person name="Pearson M."/>
            <person name="Poon T.W."/>
            <person name="Priest M."/>
            <person name="Roberts A."/>
            <person name="Saif S."/>
            <person name="Shea T."/>
            <person name="Sykes S."/>
            <person name="Wortman J."/>
            <person name="Nusbaum C."/>
            <person name="Birren B."/>
        </authorList>
    </citation>
    <scope>NUCLEOTIDE SEQUENCE [LARGE SCALE GENOMIC DNA]</scope>
    <source>
        <strain evidence="1">APO3</strain>
    </source>
</reference>
<dbReference type="EMBL" id="KI913132">
    <property type="protein sequence ID" value="ETV77548.1"/>
    <property type="molecule type" value="Genomic_DNA"/>
</dbReference>
<accession>W4GF31</accession>
<dbReference type="GeneID" id="20810475"/>
<dbReference type="AlphaFoldDB" id="W4GF31"/>
<dbReference type="RefSeq" id="XP_009832658.1">
    <property type="nucleotide sequence ID" value="XM_009834356.1"/>
</dbReference>
<name>W4GF31_APHAT</name>
<evidence type="ECO:0000313" key="1">
    <source>
        <dbReference type="EMBL" id="ETV77548.1"/>
    </source>
</evidence>
<protein>
    <submittedName>
        <fullName evidence="1">Uncharacterized protein</fullName>
    </submittedName>
</protein>